<dbReference type="AlphaFoldDB" id="A0A433U7C8"/>
<keyword evidence="1" id="KW-0175">Coiled coil</keyword>
<feature type="region of interest" description="Disordered" evidence="2">
    <location>
        <begin position="467"/>
        <end position="486"/>
    </location>
</feature>
<feature type="compositionally biased region" description="Low complexity" evidence="2">
    <location>
        <begin position="384"/>
        <end position="400"/>
    </location>
</feature>
<comment type="caution">
    <text evidence="3">The sequence shown here is derived from an EMBL/GenBank/DDBJ whole genome shotgun (WGS) entry which is preliminary data.</text>
</comment>
<dbReference type="Proteomes" id="UP000271974">
    <property type="component" value="Unassembled WGS sequence"/>
</dbReference>
<reference evidence="3 4" key="1">
    <citation type="submission" date="2019-01" db="EMBL/GenBank/DDBJ databases">
        <title>A draft genome assembly of the solar-powered sea slug Elysia chlorotica.</title>
        <authorList>
            <person name="Cai H."/>
            <person name="Li Q."/>
            <person name="Fang X."/>
            <person name="Li J."/>
            <person name="Curtis N.E."/>
            <person name="Altenburger A."/>
            <person name="Shibata T."/>
            <person name="Feng M."/>
            <person name="Maeda T."/>
            <person name="Schwartz J.A."/>
            <person name="Shigenobu S."/>
            <person name="Lundholm N."/>
            <person name="Nishiyama T."/>
            <person name="Yang H."/>
            <person name="Hasebe M."/>
            <person name="Li S."/>
            <person name="Pierce S.K."/>
            <person name="Wang J."/>
        </authorList>
    </citation>
    <scope>NUCLEOTIDE SEQUENCE [LARGE SCALE GENOMIC DNA]</scope>
    <source>
        <strain evidence="3">EC2010</strain>
        <tissue evidence="3">Whole organism of an adult</tissue>
    </source>
</reference>
<feature type="compositionally biased region" description="Basic and acidic residues" evidence="2">
    <location>
        <begin position="322"/>
        <end position="333"/>
    </location>
</feature>
<evidence type="ECO:0000256" key="2">
    <source>
        <dbReference type="SAM" id="MobiDB-lite"/>
    </source>
</evidence>
<feature type="coiled-coil region" evidence="1">
    <location>
        <begin position="487"/>
        <end position="521"/>
    </location>
</feature>
<feature type="coiled-coil region" evidence="1">
    <location>
        <begin position="177"/>
        <end position="249"/>
    </location>
</feature>
<name>A0A433U7C8_ELYCH</name>
<feature type="compositionally biased region" description="Polar residues" evidence="2">
    <location>
        <begin position="615"/>
        <end position="638"/>
    </location>
</feature>
<gene>
    <name evidence="3" type="ORF">EGW08_002453</name>
</gene>
<protein>
    <submittedName>
        <fullName evidence="3">Uncharacterized protein</fullName>
    </submittedName>
</protein>
<feature type="compositionally biased region" description="Basic and acidic residues" evidence="2">
    <location>
        <begin position="412"/>
        <end position="421"/>
    </location>
</feature>
<organism evidence="3 4">
    <name type="scientific">Elysia chlorotica</name>
    <name type="common">Eastern emerald elysia</name>
    <name type="synonym">Sea slug</name>
    <dbReference type="NCBI Taxonomy" id="188477"/>
    <lineage>
        <taxon>Eukaryota</taxon>
        <taxon>Metazoa</taxon>
        <taxon>Spiralia</taxon>
        <taxon>Lophotrochozoa</taxon>
        <taxon>Mollusca</taxon>
        <taxon>Gastropoda</taxon>
        <taxon>Heterobranchia</taxon>
        <taxon>Euthyneura</taxon>
        <taxon>Panpulmonata</taxon>
        <taxon>Sacoglossa</taxon>
        <taxon>Placobranchoidea</taxon>
        <taxon>Plakobranchidae</taxon>
        <taxon>Elysia</taxon>
    </lineage>
</organism>
<proteinExistence type="predicted"/>
<evidence type="ECO:0000313" key="4">
    <source>
        <dbReference type="Proteomes" id="UP000271974"/>
    </source>
</evidence>
<sequence length="638" mass="72671">MEFSPLYTRRLSGSSTRNSFNEDALEQLEFNINDISRASSPASVTSVSTRSEGHGGSSFRDRRHRSSLRSNDDDYRRRYSRLRGELDVERLKARQLQQERVEEMRKLREAYETDRKLELEDALEQLEFNINDISRASSPASVTSVSTRSEGHGGSSFRDRRHRSSLRSNDDDYRRRYSRLRGELDVERLKARQLQQERVEEMRKLREAYETDRKLELVALQNRLEEEKKKELSRLKEELIKQKDFELQQVLMYKGAEKMHKRRSTPDLTVKEKVGHEENNNQAREEKPRTETDEEDKFNGGKDGDNDVVVAPGKLAIQDGGDVEKKWRREGGEKSSLTWETRTTAVGSASVIDGAPSQEGQQGYRDGPDSARRRGSSRDDKDSAGAPSGIGNTNSGSNSSTRRKGPGAVGRSTEKVEKVDVATEIEDSAITQEGKSSGSRRRRHSERNQALPADGTSQVVWATKGVQATQDQDDQHTQTSGNAAREVAKHNETVKFLTERIKILESEKTAVERDKDETQKLLARKLKEHKIREEEFVRLKAGYDRELRTVINEHKKVALDNIEKLKLAESALKESTMSEAEIAIFSQRHGRERRLSTSSLPASQEQEQEGFIRKTQPQPIHQRQSGSGLSQVSRGWLH</sequence>
<dbReference type="EMBL" id="RQTK01000048">
    <property type="protein sequence ID" value="RUS89750.1"/>
    <property type="molecule type" value="Genomic_DNA"/>
</dbReference>
<keyword evidence="4" id="KW-1185">Reference proteome</keyword>
<feature type="coiled-coil region" evidence="1">
    <location>
        <begin position="79"/>
        <end position="136"/>
    </location>
</feature>
<accession>A0A433U7C8</accession>
<feature type="compositionally biased region" description="Polar residues" evidence="2">
    <location>
        <begin position="596"/>
        <end position="605"/>
    </location>
</feature>
<feature type="compositionally biased region" description="Basic and acidic residues" evidence="2">
    <location>
        <begin position="366"/>
        <end position="383"/>
    </location>
</feature>
<feature type="compositionally biased region" description="Low complexity" evidence="2">
    <location>
        <begin position="39"/>
        <end position="50"/>
    </location>
</feature>
<feature type="compositionally biased region" description="Low complexity" evidence="2">
    <location>
        <begin position="137"/>
        <end position="148"/>
    </location>
</feature>
<feature type="region of interest" description="Disordered" evidence="2">
    <location>
        <begin position="39"/>
        <end position="72"/>
    </location>
</feature>
<dbReference type="STRING" id="188477.A0A433U7C8"/>
<feature type="compositionally biased region" description="Basic and acidic residues" evidence="2">
    <location>
        <begin position="269"/>
        <end position="305"/>
    </location>
</feature>
<evidence type="ECO:0000256" key="1">
    <source>
        <dbReference type="SAM" id="Coils"/>
    </source>
</evidence>
<feature type="compositionally biased region" description="Polar residues" evidence="2">
    <location>
        <begin position="335"/>
        <end position="347"/>
    </location>
</feature>
<feature type="region of interest" description="Disordered" evidence="2">
    <location>
        <begin position="257"/>
        <end position="459"/>
    </location>
</feature>
<feature type="region of interest" description="Disordered" evidence="2">
    <location>
        <begin position="590"/>
        <end position="638"/>
    </location>
</feature>
<dbReference type="OrthoDB" id="6156659at2759"/>
<evidence type="ECO:0000313" key="3">
    <source>
        <dbReference type="EMBL" id="RUS89750.1"/>
    </source>
</evidence>
<feature type="region of interest" description="Disordered" evidence="2">
    <location>
        <begin position="137"/>
        <end position="170"/>
    </location>
</feature>